<proteinExistence type="predicted"/>
<reference evidence="2" key="1">
    <citation type="journal article" date="2019" name="Int. J. Syst. Evol. Microbiol.">
        <title>The Global Catalogue of Microorganisms (GCM) 10K type strain sequencing project: providing services to taxonomists for standard genome sequencing and annotation.</title>
        <authorList>
            <consortium name="The Broad Institute Genomics Platform"/>
            <consortium name="The Broad Institute Genome Sequencing Center for Infectious Disease"/>
            <person name="Wu L."/>
            <person name="Ma J."/>
        </authorList>
    </citation>
    <scope>NUCLEOTIDE SEQUENCE [LARGE SCALE GENOMIC DNA]</scope>
    <source>
        <strain evidence="2">JCM 4594</strain>
    </source>
</reference>
<comment type="caution">
    <text evidence="1">The sequence shown here is derived from an EMBL/GenBank/DDBJ whole genome shotgun (WGS) entry which is preliminary data.</text>
</comment>
<sequence>MVCGDGERIVAAGSFEGHYVWHPAADDRELARACTDVRAGRYLGAHNVLQEARGNWELRAHRSLVLASEAADSDLAERWMAEEPGPEAALLGARVAMIRALRMADAGDSRADALLRIAQAACVRAARLLPTDPTPWVAQLALARIDGPRDPAPRGLLTAPPGPWQMFSHVLRLDPWHREAHHRFLACFFTRYGGSASARWDVASFLSHRAPATSALRLLPLVALVEDYDPKALLADHTWQQPQWATTTLGIYHNWFPQAASYPFTPVLDLAYLAHALFMAKREFEAREVLTAMGPYASRMPWSVFGDPGEQLTRARRSCGLPTPAPA</sequence>
<protein>
    <submittedName>
        <fullName evidence="1">Uncharacterized protein</fullName>
    </submittedName>
</protein>
<dbReference type="EMBL" id="BMUU01000006">
    <property type="protein sequence ID" value="GGY43087.1"/>
    <property type="molecule type" value="Genomic_DNA"/>
</dbReference>
<organism evidence="1 2">
    <name type="scientific">Streptomyces xanthochromogenes</name>
    <dbReference type="NCBI Taxonomy" id="67384"/>
    <lineage>
        <taxon>Bacteria</taxon>
        <taxon>Bacillati</taxon>
        <taxon>Actinomycetota</taxon>
        <taxon>Actinomycetes</taxon>
        <taxon>Kitasatosporales</taxon>
        <taxon>Streptomycetaceae</taxon>
        <taxon>Streptomyces</taxon>
    </lineage>
</organism>
<evidence type="ECO:0000313" key="1">
    <source>
        <dbReference type="EMBL" id="GGY43087.1"/>
    </source>
</evidence>
<accession>A0ABQ3ADW5</accession>
<name>A0ABQ3ADW5_9ACTN</name>
<gene>
    <name evidence="1" type="ORF">GCM10010326_41670</name>
</gene>
<keyword evidence="2" id="KW-1185">Reference proteome</keyword>
<evidence type="ECO:0000313" key="2">
    <source>
        <dbReference type="Proteomes" id="UP000600946"/>
    </source>
</evidence>
<dbReference type="Proteomes" id="UP000600946">
    <property type="component" value="Unassembled WGS sequence"/>
</dbReference>